<dbReference type="eggNOG" id="arCOG01972">
    <property type="taxonomic scope" value="Archaea"/>
</dbReference>
<dbReference type="InterPro" id="IPR036249">
    <property type="entry name" value="Thioredoxin-like_sf"/>
</dbReference>
<proteinExistence type="predicted"/>
<dbReference type="SUPFAM" id="SSF52833">
    <property type="entry name" value="Thioredoxin-like"/>
    <property type="match status" value="1"/>
</dbReference>
<gene>
    <name evidence="2" type="ordered locus">Igni_0339</name>
</gene>
<keyword evidence="3" id="KW-1185">Reference proteome</keyword>
<feature type="domain" description="Thioredoxin" evidence="1">
    <location>
        <begin position="25"/>
        <end position="107"/>
    </location>
</feature>
<sequence length="127" mass="14716">MVAGRYTEILLTCRNPYPGKAVDFLVAFFYSDYCPTCDDVRPHWEEFVELHRGEGTFIRIKKSPETAKLFKSLGVSWVPTVVFYHDDKEVKRIEGFFTLSDLERAMRRFLSRVSARTSPRACSPQKA</sequence>
<protein>
    <recommendedName>
        <fullName evidence="1">Thioredoxin domain-containing protein</fullName>
    </recommendedName>
</protein>
<dbReference type="Pfam" id="PF00085">
    <property type="entry name" value="Thioredoxin"/>
    <property type="match status" value="1"/>
</dbReference>
<dbReference type="PROSITE" id="PS00194">
    <property type="entry name" value="THIOREDOXIN_1"/>
    <property type="match status" value="1"/>
</dbReference>
<reference evidence="2 3" key="1">
    <citation type="journal article" date="2008" name="Genome Biol.">
        <title>A genomic analysis of the archaeal system Ignicoccus hospitalis-Nanoarchaeum equitans.</title>
        <authorList>
            <person name="Podar M."/>
            <person name="Anderson I."/>
            <person name="Makarova K.S."/>
            <person name="Elkins J.G."/>
            <person name="Ivanova N."/>
            <person name="Wall M.A."/>
            <person name="Lykidis A."/>
            <person name="Mavromatis K."/>
            <person name="Sun H."/>
            <person name="Hudson M.E."/>
            <person name="Chen W."/>
            <person name="Deciu C."/>
            <person name="Hutchison D."/>
            <person name="Eads J.R."/>
            <person name="Anderson A."/>
            <person name="Fernandes F."/>
            <person name="Szeto E."/>
            <person name="Lapidus A."/>
            <person name="Kyrpides N.C."/>
            <person name="Saier M.H.Jr."/>
            <person name="Richardson P.M."/>
            <person name="Rachel R."/>
            <person name="Huber H."/>
            <person name="Eisen J.A."/>
            <person name="Koonin E.V."/>
            <person name="Keller M."/>
            <person name="Stetter K.O."/>
        </authorList>
    </citation>
    <scope>NUCLEOTIDE SEQUENCE [LARGE SCALE GENOMIC DNA]</scope>
    <source>
        <strain evidence="3">KIN4/I / DSM 18386 / JCM 14125</strain>
    </source>
</reference>
<organism evidence="2 3">
    <name type="scientific">Ignicoccus hospitalis (strain KIN4/I / DSM 18386 / JCM 14125)</name>
    <dbReference type="NCBI Taxonomy" id="453591"/>
    <lineage>
        <taxon>Archaea</taxon>
        <taxon>Thermoproteota</taxon>
        <taxon>Thermoprotei</taxon>
        <taxon>Desulfurococcales</taxon>
        <taxon>Desulfurococcaceae</taxon>
        <taxon>Ignicoccus</taxon>
    </lineage>
</organism>
<evidence type="ECO:0000259" key="1">
    <source>
        <dbReference type="Pfam" id="PF00085"/>
    </source>
</evidence>
<accession>A8A9C0</accession>
<dbReference type="KEGG" id="iho:Igni_0339"/>
<dbReference type="Proteomes" id="UP000000262">
    <property type="component" value="Chromosome"/>
</dbReference>
<dbReference type="HOGENOM" id="CLU_1965529_0_0_2"/>
<dbReference type="STRING" id="453591.Igni_0339"/>
<dbReference type="Gene3D" id="3.40.30.10">
    <property type="entry name" value="Glutaredoxin"/>
    <property type="match status" value="1"/>
</dbReference>
<dbReference type="AlphaFoldDB" id="A8A9C0"/>
<evidence type="ECO:0000313" key="2">
    <source>
        <dbReference type="EMBL" id="ABU81522.1"/>
    </source>
</evidence>
<dbReference type="CDD" id="cd02947">
    <property type="entry name" value="TRX_family"/>
    <property type="match status" value="1"/>
</dbReference>
<evidence type="ECO:0000313" key="3">
    <source>
        <dbReference type="Proteomes" id="UP000000262"/>
    </source>
</evidence>
<dbReference type="InterPro" id="IPR017937">
    <property type="entry name" value="Thioredoxin_CS"/>
</dbReference>
<dbReference type="EMBL" id="CP000816">
    <property type="protein sequence ID" value="ABU81522.1"/>
    <property type="molecule type" value="Genomic_DNA"/>
</dbReference>
<name>A8A9C0_IGNH4</name>
<dbReference type="InterPro" id="IPR013766">
    <property type="entry name" value="Thioredoxin_domain"/>
</dbReference>
<dbReference type="PhylomeDB" id="A8A9C0"/>